<dbReference type="EnsemblMetazoa" id="HelroT194585">
    <property type="protein sequence ID" value="HelroP194585"/>
    <property type="gene ID" value="HelroG194585"/>
</dbReference>
<sequence length="572" mass="63251">MESDIYSNPLDLITQNGEKNNRKSSVKIQSSLKSQEASGEDGSGKKLGSNKESNSNMQFRPIVVTSPGIKNEAECIYAVVHKSEKDDANESKTVTSANDVSTNNSVARTVTNNSQDVHYSSIGIAKNKDEPQSNNVGNSHYLPVPSSPGHYETLPDIDDPIETVDEKTEKKKQPLKYSSSSSSSSSSSTLASTIPPSSSFSSSSSSYCNINNLNSTNKINNEIESYNFSAVFLGSMVVDIPKMQANKSEYISECIQLVAGQTSGDATKTLLKLKNKKQVNSVNGNKKEESENDVSSVGSVTLSKHRGMNVTLELKESGLKLFESRNKKERMDIPLRLIRLWGVGRGTNSREFAIISRDLPVSNTLCRVFLCEDFARKIAETFQAVCSRVAEKTKTLKNSKESSPVRKIPFSGNLTRNENNTIRSNRSDGCAPPPALHASDNETYCIYLGMMEVTKPTGTKILEHAIDMVRTYVDEKNWLRGKIQLTFDGVYFITSKSVRLSCPNESISFAGISIKHKQLAGFIVSKNNGTFVHVFSIEADYISWFENVKFICKLHSSKYDKSIFTTLNKKRK</sequence>
<evidence type="ECO:0000259" key="3">
    <source>
        <dbReference type="SMART" id="SM00462"/>
    </source>
</evidence>
<accession>T1FW81</accession>
<reference evidence="6" key="1">
    <citation type="submission" date="2012-12" db="EMBL/GenBank/DDBJ databases">
        <authorList>
            <person name="Hellsten U."/>
            <person name="Grimwood J."/>
            <person name="Chapman J.A."/>
            <person name="Shapiro H."/>
            <person name="Aerts A."/>
            <person name="Otillar R.P."/>
            <person name="Terry A.Y."/>
            <person name="Boore J.L."/>
            <person name="Simakov O."/>
            <person name="Marletaz F."/>
            <person name="Cho S.-J."/>
            <person name="Edsinger-Gonzales E."/>
            <person name="Havlak P."/>
            <person name="Kuo D.-H."/>
            <person name="Larsson T."/>
            <person name="Lv J."/>
            <person name="Arendt D."/>
            <person name="Savage R."/>
            <person name="Osoegawa K."/>
            <person name="de Jong P."/>
            <person name="Lindberg D.R."/>
            <person name="Seaver E.C."/>
            <person name="Weisblat D.A."/>
            <person name="Putnam N.H."/>
            <person name="Grigoriev I.V."/>
            <person name="Rokhsar D.S."/>
        </authorList>
    </citation>
    <scope>NUCLEOTIDE SEQUENCE</scope>
</reference>
<dbReference type="GO" id="GO:0001540">
    <property type="term" value="F:amyloid-beta binding"/>
    <property type="evidence" value="ECO:0000318"/>
    <property type="project" value="GO_Central"/>
</dbReference>
<keyword evidence="1" id="KW-0677">Repeat</keyword>
<dbReference type="GO" id="GO:0006355">
    <property type="term" value="P:regulation of DNA-templated transcription"/>
    <property type="evidence" value="ECO:0000318"/>
    <property type="project" value="GO_Central"/>
</dbReference>
<gene>
    <name evidence="5" type="primary">20213077</name>
    <name evidence="4" type="ORF">HELRODRAFT_194585</name>
</gene>
<dbReference type="EMBL" id="KB097731">
    <property type="protein sequence ID" value="ESN91034.1"/>
    <property type="molecule type" value="Genomic_DNA"/>
</dbReference>
<reference evidence="5" key="3">
    <citation type="submission" date="2015-06" db="UniProtKB">
        <authorList>
            <consortium name="EnsemblMetazoa"/>
        </authorList>
    </citation>
    <scope>IDENTIFICATION</scope>
</reference>
<dbReference type="Gene3D" id="2.30.29.30">
    <property type="entry name" value="Pleckstrin-homology domain (PH domain)/Phosphotyrosine-binding domain (PTB)"/>
    <property type="match status" value="2"/>
</dbReference>
<feature type="domain" description="PID" evidence="3">
    <location>
        <begin position="438"/>
        <end position="563"/>
    </location>
</feature>
<dbReference type="InterPro" id="IPR011993">
    <property type="entry name" value="PH-like_dom_sf"/>
</dbReference>
<dbReference type="SUPFAM" id="SSF50729">
    <property type="entry name" value="PH domain-like"/>
    <property type="match status" value="2"/>
</dbReference>
<feature type="compositionally biased region" description="Low complexity" evidence="2">
    <location>
        <begin position="178"/>
        <end position="206"/>
    </location>
</feature>
<evidence type="ECO:0000313" key="6">
    <source>
        <dbReference type="Proteomes" id="UP000015101"/>
    </source>
</evidence>
<evidence type="ECO:0000313" key="5">
    <source>
        <dbReference type="EnsemblMetazoa" id="HelroP194585"/>
    </source>
</evidence>
<dbReference type="Proteomes" id="UP000015101">
    <property type="component" value="Unassembled WGS sequence"/>
</dbReference>
<keyword evidence="6" id="KW-1185">Reference proteome</keyword>
<feature type="compositionally biased region" description="Polar residues" evidence="2">
    <location>
        <begin position="26"/>
        <end position="37"/>
    </location>
</feature>
<dbReference type="InterPro" id="IPR039576">
    <property type="entry name" value="APBB1/2/3"/>
</dbReference>
<reference evidence="4 6" key="2">
    <citation type="journal article" date="2013" name="Nature">
        <title>Insights into bilaterian evolution from three spiralian genomes.</title>
        <authorList>
            <person name="Simakov O."/>
            <person name="Marletaz F."/>
            <person name="Cho S.J."/>
            <person name="Edsinger-Gonzales E."/>
            <person name="Havlak P."/>
            <person name="Hellsten U."/>
            <person name="Kuo D.H."/>
            <person name="Larsson T."/>
            <person name="Lv J."/>
            <person name="Arendt D."/>
            <person name="Savage R."/>
            <person name="Osoegawa K."/>
            <person name="de Jong P."/>
            <person name="Grimwood J."/>
            <person name="Chapman J.A."/>
            <person name="Shapiro H."/>
            <person name="Aerts A."/>
            <person name="Otillar R.P."/>
            <person name="Terry A.Y."/>
            <person name="Boore J.L."/>
            <person name="Grigoriev I.V."/>
            <person name="Lindberg D.R."/>
            <person name="Seaver E.C."/>
            <person name="Weisblat D.A."/>
            <person name="Putnam N.H."/>
            <person name="Rokhsar D.S."/>
        </authorList>
    </citation>
    <scope>NUCLEOTIDE SEQUENCE</scope>
</reference>
<dbReference type="GeneID" id="20213077"/>
<feature type="region of interest" description="Disordered" evidence="2">
    <location>
        <begin position="1"/>
        <end position="60"/>
    </location>
</feature>
<evidence type="ECO:0000256" key="2">
    <source>
        <dbReference type="SAM" id="MobiDB-lite"/>
    </source>
</evidence>
<dbReference type="SMART" id="SM00462">
    <property type="entry name" value="PTB"/>
    <property type="match status" value="2"/>
</dbReference>
<feature type="region of interest" description="Disordered" evidence="2">
    <location>
        <begin position="127"/>
        <end position="206"/>
    </location>
</feature>
<name>T1FW81_HELRO</name>
<feature type="compositionally biased region" description="Polar residues" evidence="2">
    <location>
        <begin position="91"/>
        <end position="114"/>
    </location>
</feature>
<evidence type="ECO:0000313" key="4">
    <source>
        <dbReference type="EMBL" id="ESN91034.1"/>
    </source>
</evidence>
<dbReference type="RefSeq" id="XP_009030897.1">
    <property type="nucleotide sequence ID" value="XM_009032649.1"/>
</dbReference>
<dbReference type="GO" id="GO:0060090">
    <property type="term" value="F:molecular adaptor activity"/>
    <property type="evidence" value="ECO:0000318"/>
    <property type="project" value="GO_Central"/>
</dbReference>
<dbReference type="EMBL" id="AMQM01008167">
    <property type="status" value="NOT_ANNOTATED_CDS"/>
    <property type="molecule type" value="Genomic_DNA"/>
</dbReference>
<dbReference type="HOGENOM" id="CLU_476746_0_0_1"/>
<dbReference type="STRING" id="6412.T1FW81"/>
<dbReference type="KEGG" id="hro:HELRODRAFT_194585"/>
<feature type="region of interest" description="Disordered" evidence="2">
    <location>
        <begin position="397"/>
        <end position="435"/>
    </location>
</feature>
<dbReference type="InParanoid" id="T1FW81"/>
<feature type="domain" description="PID" evidence="3">
    <location>
        <begin position="223"/>
        <end position="399"/>
    </location>
</feature>
<dbReference type="Pfam" id="PF00640">
    <property type="entry name" value="PID"/>
    <property type="match status" value="1"/>
</dbReference>
<dbReference type="GO" id="GO:0005737">
    <property type="term" value="C:cytoplasm"/>
    <property type="evidence" value="ECO:0000318"/>
    <property type="project" value="GO_Central"/>
</dbReference>
<dbReference type="FunFam" id="2.30.29.30:FF:000317">
    <property type="entry name" value="Amyloid beta A4 protein-binding family B member"/>
    <property type="match status" value="1"/>
</dbReference>
<dbReference type="PANTHER" id="PTHR14058">
    <property type="entry name" value="AMYLOID BETA A4 PRECURSOR PROTEIN-BINDING FAMILY B"/>
    <property type="match status" value="1"/>
</dbReference>
<feature type="compositionally biased region" description="Polar residues" evidence="2">
    <location>
        <begin position="412"/>
        <end position="424"/>
    </location>
</feature>
<protein>
    <recommendedName>
        <fullName evidence="3">PID domain-containing protein</fullName>
    </recommendedName>
</protein>
<feature type="region of interest" description="Disordered" evidence="2">
    <location>
        <begin position="83"/>
        <end position="114"/>
    </location>
</feature>
<dbReference type="CTD" id="20213077"/>
<evidence type="ECO:0000256" key="1">
    <source>
        <dbReference type="ARBA" id="ARBA00022737"/>
    </source>
</evidence>
<dbReference type="PANTHER" id="PTHR14058:SF8">
    <property type="entry name" value="PROTEIN FE65 HOMOLOG"/>
    <property type="match status" value="1"/>
</dbReference>
<proteinExistence type="predicted"/>
<dbReference type="AlphaFoldDB" id="T1FW81"/>
<dbReference type="GO" id="GO:0005634">
    <property type="term" value="C:nucleus"/>
    <property type="evidence" value="ECO:0000318"/>
    <property type="project" value="GO_Central"/>
</dbReference>
<organism evidence="5 6">
    <name type="scientific">Helobdella robusta</name>
    <name type="common">Californian leech</name>
    <dbReference type="NCBI Taxonomy" id="6412"/>
    <lineage>
        <taxon>Eukaryota</taxon>
        <taxon>Metazoa</taxon>
        <taxon>Spiralia</taxon>
        <taxon>Lophotrochozoa</taxon>
        <taxon>Annelida</taxon>
        <taxon>Clitellata</taxon>
        <taxon>Hirudinea</taxon>
        <taxon>Rhynchobdellida</taxon>
        <taxon>Glossiphoniidae</taxon>
        <taxon>Helobdella</taxon>
    </lineage>
</organism>
<dbReference type="InterPro" id="IPR006020">
    <property type="entry name" value="PTB/PI_dom"/>
</dbReference>